<evidence type="ECO:0000256" key="5">
    <source>
        <dbReference type="ARBA" id="ARBA00022630"/>
    </source>
</evidence>
<comment type="pathway">
    <text evidence="10">Amino-acid biosynthesis; L-methionine biosynthesis via de novo pathway.</text>
</comment>
<evidence type="ECO:0000256" key="1">
    <source>
        <dbReference type="ARBA" id="ARBA00001974"/>
    </source>
</evidence>
<evidence type="ECO:0000256" key="8">
    <source>
        <dbReference type="ARBA" id="ARBA00023027"/>
    </source>
</evidence>
<dbReference type="InterPro" id="IPR004620">
    <property type="entry name" value="MTHF_reductase_bac"/>
</dbReference>
<evidence type="ECO:0000256" key="2">
    <source>
        <dbReference type="ARBA" id="ARBA00004777"/>
    </source>
</evidence>
<dbReference type="SUPFAM" id="SSF51730">
    <property type="entry name" value="FAD-linked oxidoreductase"/>
    <property type="match status" value="1"/>
</dbReference>
<comment type="cofactor">
    <cofactor evidence="1 12">
        <name>FAD</name>
        <dbReference type="ChEBI" id="CHEBI:57692"/>
    </cofactor>
</comment>
<dbReference type="PANTHER" id="PTHR45754">
    <property type="entry name" value="METHYLENETETRAHYDROFOLATE REDUCTASE"/>
    <property type="match status" value="1"/>
</dbReference>
<evidence type="ECO:0000256" key="4">
    <source>
        <dbReference type="ARBA" id="ARBA00022605"/>
    </source>
</evidence>
<evidence type="ECO:0000313" key="13">
    <source>
        <dbReference type="EMBL" id="MFC3196535.1"/>
    </source>
</evidence>
<dbReference type="Proteomes" id="UP001595526">
    <property type="component" value="Unassembled WGS sequence"/>
</dbReference>
<keyword evidence="4" id="KW-0028">Amino-acid biosynthesis</keyword>
<evidence type="ECO:0000256" key="10">
    <source>
        <dbReference type="ARBA" id="ARBA00034478"/>
    </source>
</evidence>
<dbReference type="RefSeq" id="WP_379019341.1">
    <property type="nucleotide sequence ID" value="NZ_JBHRTA010000008.1"/>
</dbReference>
<comment type="similarity">
    <text evidence="3 12">Belongs to the methylenetetrahydrofolate reductase family.</text>
</comment>
<sequence>MKITEHIKNANGKTLFSFELLPPMKGQSIANIYKTIDALMEFKPPFIDVTYHREDYIYKQHPNGLLERIAYRKRPGTVAICAAIMNKYKVDAVPHLICGGFTKEETENALIDLHFLGIDNVLVLRGDARKADKDFVPTPGGHAYGTDLLQHVKDMNCGKYLHEDIENSECTDFCVGVAGYPEKHFEAPNFETDFRYLKKKVDMGADFIVTQMFFDNSKYKAFVERCRANDIHVPIIPGLKPITSVKQLITLPKIFHIDIPVELSEAVGTCKSAQQVKEIGIEWMVQQCKELVEFGAPVLHFYTMGNPAPTRQIVEQVF</sequence>
<evidence type="ECO:0000313" key="14">
    <source>
        <dbReference type="Proteomes" id="UP001595526"/>
    </source>
</evidence>
<evidence type="ECO:0000256" key="3">
    <source>
        <dbReference type="ARBA" id="ARBA00006743"/>
    </source>
</evidence>
<evidence type="ECO:0000256" key="12">
    <source>
        <dbReference type="RuleBase" id="RU003862"/>
    </source>
</evidence>
<comment type="catalytic activity">
    <reaction evidence="11">
        <text>(6S)-5-methyl-5,6,7,8-tetrahydrofolate + NAD(+) = (6R)-5,10-methylene-5,6,7,8-tetrahydrofolate + NADH + H(+)</text>
        <dbReference type="Rhea" id="RHEA:19821"/>
        <dbReference type="ChEBI" id="CHEBI:15378"/>
        <dbReference type="ChEBI" id="CHEBI:15636"/>
        <dbReference type="ChEBI" id="CHEBI:18608"/>
        <dbReference type="ChEBI" id="CHEBI:57540"/>
        <dbReference type="ChEBI" id="CHEBI:57945"/>
        <dbReference type="EC" id="1.5.1.54"/>
    </reaction>
    <physiologicalReaction direction="right-to-left" evidence="11">
        <dbReference type="Rhea" id="RHEA:19823"/>
    </physiologicalReaction>
</comment>
<gene>
    <name evidence="13" type="primary">metF</name>
    <name evidence="13" type="ORF">ACFOET_02800</name>
</gene>
<dbReference type="NCBIfam" id="TIGR00676">
    <property type="entry name" value="fadh2"/>
    <property type="match status" value="1"/>
</dbReference>
<evidence type="ECO:0000256" key="11">
    <source>
        <dbReference type="ARBA" id="ARBA00048628"/>
    </source>
</evidence>
<keyword evidence="6 12" id="KW-0274">FAD</keyword>
<reference evidence="14" key="1">
    <citation type="journal article" date="2019" name="Int. J. Syst. Evol. Microbiol.">
        <title>The Global Catalogue of Microorganisms (GCM) 10K type strain sequencing project: providing services to taxonomists for standard genome sequencing and annotation.</title>
        <authorList>
            <consortium name="The Broad Institute Genomics Platform"/>
            <consortium name="The Broad Institute Genome Sequencing Center for Infectious Disease"/>
            <person name="Wu L."/>
            <person name="Ma J."/>
        </authorList>
    </citation>
    <scope>NUCLEOTIDE SEQUENCE [LARGE SCALE GENOMIC DNA]</scope>
    <source>
        <strain evidence="14">KCTC 52416</strain>
    </source>
</reference>
<keyword evidence="9" id="KW-0486">Methionine biosynthesis</keyword>
<dbReference type="EC" id="1.5.1.54" evidence="12"/>
<evidence type="ECO:0000256" key="7">
    <source>
        <dbReference type="ARBA" id="ARBA00023002"/>
    </source>
</evidence>
<keyword evidence="14" id="KW-1185">Reference proteome</keyword>
<comment type="caution">
    <text evidence="13">The sequence shown here is derived from an EMBL/GenBank/DDBJ whole genome shotgun (WGS) entry which is preliminary data.</text>
</comment>
<protein>
    <recommendedName>
        <fullName evidence="12">Methylenetetrahydrofolate reductase</fullName>
        <ecNumber evidence="12">1.5.1.54</ecNumber>
    </recommendedName>
</protein>
<organism evidence="13 14">
    <name type="scientific">Parapedobacter deserti</name>
    <dbReference type="NCBI Taxonomy" id="1912957"/>
    <lineage>
        <taxon>Bacteria</taxon>
        <taxon>Pseudomonadati</taxon>
        <taxon>Bacteroidota</taxon>
        <taxon>Sphingobacteriia</taxon>
        <taxon>Sphingobacteriales</taxon>
        <taxon>Sphingobacteriaceae</taxon>
        <taxon>Parapedobacter</taxon>
    </lineage>
</organism>
<dbReference type="Pfam" id="PF02219">
    <property type="entry name" value="MTHFR"/>
    <property type="match status" value="1"/>
</dbReference>
<dbReference type="CDD" id="cd00537">
    <property type="entry name" value="MTHFR"/>
    <property type="match status" value="1"/>
</dbReference>
<comment type="pathway">
    <text evidence="2 12">One-carbon metabolism; tetrahydrofolate interconversion.</text>
</comment>
<evidence type="ECO:0000256" key="6">
    <source>
        <dbReference type="ARBA" id="ARBA00022827"/>
    </source>
</evidence>
<evidence type="ECO:0000256" key="9">
    <source>
        <dbReference type="ARBA" id="ARBA00023167"/>
    </source>
</evidence>
<keyword evidence="8" id="KW-0520">NAD</keyword>
<name>A0ABV7JEJ1_9SPHI</name>
<dbReference type="InterPro" id="IPR029041">
    <property type="entry name" value="FAD-linked_oxidoreductase-like"/>
</dbReference>
<dbReference type="EMBL" id="JBHRTA010000008">
    <property type="protein sequence ID" value="MFC3196535.1"/>
    <property type="molecule type" value="Genomic_DNA"/>
</dbReference>
<keyword evidence="7 12" id="KW-0560">Oxidoreductase</keyword>
<dbReference type="GO" id="GO:0004489">
    <property type="term" value="F:methylenetetrahydrofolate reductase [NAD(P)H] activity"/>
    <property type="evidence" value="ECO:0007669"/>
    <property type="project" value="UniProtKB-EC"/>
</dbReference>
<proteinExistence type="inferred from homology"/>
<dbReference type="InterPro" id="IPR003171">
    <property type="entry name" value="Mehydrof_redctse-like"/>
</dbReference>
<dbReference type="PANTHER" id="PTHR45754:SF3">
    <property type="entry name" value="METHYLENETETRAHYDROFOLATE REDUCTASE (NADPH)"/>
    <property type="match status" value="1"/>
</dbReference>
<accession>A0ABV7JEJ1</accession>
<keyword evidence="5 12" id="KW-0285">Flavoprotein</keyword>
<dbReference type="Gene3D" id="3.20.20.220">
    <property type="match status" value="1"/>
</dbReference>